<dbReference type="Proteomes" id="UP001168877">
    <property type="component" value="Unassembled WGS sequence"/>
</dbReference>
<reference evidence="2" key="2">
    <citation type="submission" date="2023-06" db="EMBL/GenBank/DDBJ databases">
        <authorList>
            <person name="Swenson N.G."/>
            <person name="Wegrzyn J.L."/>
            <person name="Mcevoy S.L."/>
        </authorList>
    </citation>
    <scope>NUCLEOTIDE SEQUENCE</scope>
    <source>
        <strain evidence="2">NS2018</strain>
        <tissue evidence="2">Leaf</tissue>
    </source>
</reference>
<keyword evidence="1" id="KW-0175">Coiled coil</keyword>
<sequence length="193" mass="22569">MSRKKKSRVVDLVQAFEMVTGMEEGNHDCLLEQEAIKLEDEKLAKITLVEIGELERDNEKLMLEVRMLKAENGLLRNKVQEFSTSNEELGEQVVMLEEKKKATSKNLEDLAKLSEEFEKENSRRFRKMFIVVEKSTNTVMEFQEWLNKKEEELKRTKVNRQVDKLIRTGLVNKLFGPTLYPIQFTSIVDRPST</sequence>
<accession>A0AA39VI25</accession>
<protein>
    <submittedName>
        <fullName evidence="2">Uncharacterized protein</fullName>
    </submittedName>
</protein>
<name>A0AA39VI25_ACESA</name>
<organism evidence="2 3">
    <name type="scientific">Acer saccharum</name>
    <name type="common">Sugar maple</name>
    <dbReference type="NCBI Taxonomy" id="4024"/>
    <lineage>
        <taxon>Eukaryota</taxon>
        <taxon>Viridiplantae</taxon>
        <taxon>Streptophyta</taxon>
        <taxon>Embryophyta</taxon>
        <taxon>Tracheophyta</taxon>
        <taxon>Spermatophyta</taxon>
        <taxon>Magnoliopsida</taxon>
        <taxon>eudicotyledons</taxon>
        <taxon>Gunneridae</taxon>
        <taxon>Pentapetalae</taxon>
        <taxon>rosids</taxon>
        <taxon>malvids</taxon>
        <taxon>Sapindales</taxon>
        <taxon>Sapindaceae</taxon>
        <taxon>Hippocastanoideae</taxon>
        <taxon>Acereae</taxon>
        <taxon>Acer</taxon>
    </lineage>
</organism>
<proteinExistence type="predicted"/>
<dbReference type="AlphaFoldDB" id="A0AA39VI25"/>
<gene>
    <name evidence="2" type="ORF">LWI29_035582</name>
</gene>
<keyword evidence="3" id="KW-1185">Reference proteome</keyword>
<evidence type="ECO:0000313" key="2">
    <source>
        <dbReference type="EMBL" id="KAK0585879.1"/>
    </source>
</evidence>
<reference evidence="2" key="1">
    <citation type="journal article" date="2022" name="Plant J.">
        <title>Strategies of tolerance reflected in two North American maple genomes.</title>
        <authorList>
            <person name="McEvoy S.L."/>
            <person name="Sezen U.U."/>
            <person name="Trouern-Trend A."/>
            <person name="McMahon S.M."/>
            <person name="Schaberg P.G."/>
            <person name="Yang J."/>
            <person name="Wegrzyn J.L."/>
            <person name="Swenson N.G."/>
        </authorList>
    </citation>
    <scope>NUCLEOTIDE SEQUENCE</scope>
    <source>
        <strain evidence="2">NS2018</strain>
    </source>
</reference>
<feature type="coiled-coil region" evidence="1">
    <location>
        <begin position="51"/>
        <end position="120"/>
    </location>
</feature>
<comment type="caution">
    <text evidence="2">The sequence shown here is derived from an EMBL/GenBank/DDBJ whole genome shotgun (WGS) entry which is preliminary data.</text>
</comment>
<evidence type="ECO:0000313" key="3">
    <source>
        <dbReference type="Proteomes" id="UP001168877"/>
    </source>
</evidence>
<dbReference type="EMBL" id="JAUESC010000383">
    <property type="protein sequence ID" value="KAK0585879.1"/>
    <property type="molecule type" value="Genomic_DNA"/>
</dbReference>
<evidence type="ECO:0000256" key="1">
    <source>
        <dbReference type="SAM" id="Coils"/>
    </source>
</evidence>